<sequence>MRKVVALLVILTAVSFVLVESLTQVEQASKPCIALENSTSIVRVEKIYPIGQAVIVDDNTFKSVAVSRTVYYAPNGDAMASKNGVIYLYTCRVPQGPLSFTLTHEGNKLVFRASGIDFWFMGCTLVQVGFILFMLFFVEKIREINGIRFQR</sequence>
<proteinExistence type="predicted"/>
<evidence type="ECO:0000313" key="2">
    <source>
        <dbReference type="EMBL" id="MFA4805121.1"/>
    </source>
</evidence>
<dbReference type="EMBL" id="JARRIG010000007">
    <property type="protein sequence ID" value="MFA4805121.1"/>
    <property type="molecule type" value="Genomic_DNA"/>
</dbReference>
<evidence type="ECO:0000256" key="1">
    <source>
        <dbReference type="SAM" id="Phobius"/>
    </source>
</evidence>
<keyword evidence="1" id="KW-0812">Transmembrane</keyword>
<keyword evidence="1" id="KW-0472">Membrane</keyword>
<comment type="caution">
    <text evidence="2">The sequence shown here is derived from an EMBL/GenBank/DDBJ whole genome shotgun (WGS) entry which is preliminary data.</text>
</comment>
<dbReference type="RefSeq" id="WP_372824469.1">
    <property type="nucleotide sequence ID" value="NZ_JARRIG010000007.1"/>
</dbReference>
<name>A0ABV4T8U4_9EURY</name>
<dbReference type="Proteomes" id="UP001571980">
    <property type="component" value="Unassembled WGS sequence"/>
</dbReference>
<reference evidence="2 3" key="1">
    <citation type="submission" date="2023-03" db="EMBL/GenBank/DDBJ databases">
        <title>Speciation in Pyrococcus: adaptation to high temperature as a mechanism.</title>
        <authorList>
            <person name="Gu J."/>
        </authorList>
    </citation>
    <scope>NUCLEOTIDE SEQUENCE [LARGE SCALE GENOMIC DNA]</scope>
    <source>
        <strain evidence="2 3">LMOA34</strain>
    </source>
</reference>
<evidence type="ECO:0000313" key="3">
    <source>
        <dbReference type="Proteomes" id="UP001571980"/>
    </source>
</evidence>
<gene>
    <name evidence="2" type="ORF">P8X34_10335</name>
</gene>
<keyword evidence="3" id="KW-1185">Reference proteome</keyword>
<protein>
    <submittedName>
        <fullName evidence="2">Uncharacterized protein</fullName>
    </submittedName>
</protein>
<keyword evidence="1" id="KW-1133">Transmembrane helix</keyword>
<accession>A0ABV4T8U4</accession>
<feature type="transmembrane region" description="Helical" evidence="1">
    <location>
        <begin position="118"/>
        <end position="138"/>
    </location>
</feature>
<organism evidence="2 3">
    <name type="scientific">Pyrococcus kukulkanii</name>
    <dbReference type="NCBI Taxonomy" id="1609559"/>
    <lineage>
        <taxon>Archaea</taxon>
        <taxon>Methanobacteriati</taxon>
        <taxon>Methanobacteriota</taxon>
        <taxon>Thermococci</taxon>
        <taxon>Thermococcales</taxon>
        <taxon>Thermococcaceae</taxon>
        <taxon>Pyrococcus</taxon>
    </lineage>
</organism>